<gene>
    <name evidence="7" type="ORF">IQ17_06858</name>
</gene>
<sequence length="236" mass="25426">MQSDSISFCFTERVPGAQDVASGSAFGGHEFIDLANDEIFQSLSLAHERAMVTVDSGASGVLDPIGLMPLRKAIAERLAAQTGFDWSAEEIAITAGSKEALLCAGLAVLERGDEVIIIRPWQPFVPALVHAAGAVPVFVDAQRPRYGRDLPGGWPNKQLGDSNAERPGKAIEKINCGVCLLALKSAHIGAINTCIVGQLLLRNTALDADPAHIVCHKRTSFHARRQPFRWSSNHWL</sequence>
<evidence type="ECO:0000256" key="1">
    <source>
        <dbReference type="ARBA" id="ARBA00001933"/>
    </source>
</evidence>
<dbReference type="Gene3D" id="3.40.640.10">
    <property type="entry name" value="Type I PLP-dependent aspartate aminotransferase-like (Major domain)"/>
    <property type="match status" value="1"/>
</dbReference>
<reference evidence="7 8" key="1">
    <citation type="journal article" date="2015" name="Stand. Genomic Sci.">
        <title>Genomic Encyclopedia of Bacterial and Archaeal Type Strains, Phase III: the genomes of soil and plant-associated and newly described type strains.</title>
        <authorList>
            <person name="Whitman W.B."/>
            <person name="Woyke T."/>
            <person name="Klenk H.P."/>
            <person name="Zhou Y."/>
            <person name="Lilburn T.G."/>
            <person name="Beck B.J."/>
            <person name="De Vos P."/>
            <person name="Vandamme P."/>
            <person name="Eisen J.A."/>
            <person name="Garrity G."/>
            <person name="Hugenholtz P."/>
            <person name="Kyrpides N.C."/>
        </authorList>
    </citation>
    <scope>NUCLEOTIDE SEQUENCE [LARGE SCALE GENOMIC DNA]</scope>
    <source>
        <strain evidence="7 8">CGMCC 1.10947</strain>
    </source>
</reference>
<dbReference type="EMBL" id="VLKL01000038">
    <property type="protein sequence ID" value="TWH94044.1"/>
    <property type="molecule type" value="Genomic_DNA"/>
</dbReference>
<dbReference type="Proteomes" id="UP000317176">
    <property type="component" value="Unassembled WGS sequence"/>
</dbReference>
<comment type="similarity">
    <text evidence="2">Belongs to the class-I pyridoxal-phosphate-dependent aminotransferase family.</text>
</comment>
<dbReference type="SUPFAM" id="SSF53383">
    <property type="entry name" value="PLP-dependent transferases"/>
    <property type="match status" value="1"/>
</dbReference>
<dbReference type="PANTHER" id="PTHR46383">
    <property type="entry name" value="ASPARTATE AMINOTRANSFERASE"/>
    <property type="match status" value="1"/>
</dbReference>
<keyword evidence="8" id="KW-1185">Reference proteome</keyword>
<evidence type="ECO:0000256" key="4">
    <source>
        <dbReference type="ARBA" id="ARBA00022576"/>
    </source>
</evidence>
<keyword evidence="5" id="KW-0808">Transferase</keyword>
<evidence type="ECO:0000313" key="8">
    <source>
        <dbReference type="Proteomes" id="UP000317176"/>
    </source>
</evidence>
<evidence type="ECO:0000313" key="7">
    <source>
        <dbReference type="EMBL" id="TWH94044.1"/>
    </source>
</evidence>
<protein>
    <recommendedName>
        <fullName evidence="3">aspartate transaminase</fullName>
        <ecNumber evidence="3">2.6.1.1</ecNumber>
    </recommendedName>
</protein>
<name>A0A562KFE0_9BRAD</name>
<dbReference type="EC" id="2.6.1.1" evidence="3"/>
<dbReference type="InterPro" id="IPR050596">
    <property type="entry name" value="AspAT/PAT-like"/>
</dbReference>
<dbReference type="InterPro" id="IPR015421">
    <property type="entry name" value="PyrdxlP-dep_Trfase_major"/>
</dbReference>
<proteinExistence type="inferred from homology"/>
<organism evidence="7 8">
    <name type="scientific">Bradyrhizobium daqingense</name>
    <dbReference type="NCBI Taxonomy" id="993502"/>
    <lineage>
        <taxon>Bacteria</taxon>
        <taxon>Pseudomonadati</taxon>
        <taxon>Pseudomonadota</taxon>
        <taxon>Alphaproteobacteria</taxon>
        <taxon>Hyphomicrobiales</taxon>
        <taxon>Nitrobacteraceae</taxon>
        <taxon>Bradyrhizobium</taxon>
    </lineage>
</organism>
<evidence type="ECO:0000256" key="5">
    <source>
        <dbReference type="ARBA" id="ARBA00022679"/>
    </source>
</evidence>
<dbReference type="InterPro" id="IPR015424">
    <property type="entry name" value="PyrdxlP-dep_Trfase"/>
</dbReference>
<dbReference type="GO" id="GO:0006520">
    <property type="term" value="P:amino acid metabolic process"/>
    <property type="evidence" value="ECO:0007669"/>
    <property type="project" value="InterPro"/>
</dbReference>
<keyword evidence="4" id="KW-0032">Aminotransferase</keyword>
<comment type="cofactor">
    <cofactor evidence="1">
        <name>pyridoxal 5'-phosphate</name>
        <dbReference type="ChEBI" id="CHEBI:597326"/>
    </cofactor>
</comment>
<evidence type="ECO:0000256" key="2">
    <source>
        <dbReference type="ARBA" id="ARBA00007441"/>
    </source>
</evidence>
<evidence type="ECO:0000256" key="3">
    <source>
        <dbReference type="ARBA" id="ARBA00012753"/>
    </source>
</evidence>
<keyword evidence="6" id="KW-0663">Pyridoxal phosphate</keyword>
<comment type="caution">
    <text evidence="7">The sequence shown here is derived from an EMBL/GenBank/DDBJ whole genome shotgun (WGS) entry which is preliminary data.</text>
</comment>
<dbReference type="AlphaFoldDB" id="A0A562KFE0"/>
<accession>A0A562KFE0</accession>
<dbReference type="GO" id="GO:0004069">
    <property type="term" value="F:L-aspartate:2-oxoglutarate aminotransferase activity"/>
    <property type="evidence" value="ECO:0007669"/>
    <property type="project" value="UniProtKB-EC"/>
</dbReference>
<evidence type="ECO:0000256" key="6">
    <source>
        <dbReference type="ARBA" id="ARBA00022898"/>
    </source>
</evidence>